<gene>
    <name evidence="9" type="ORF">K7432_014534</name>
</gene>
<feature type="compositionally biased region" description="Polar residues" evidence="6">
    <location>
        <begin position="58"/>
        <end position="70"/>
    </location>
</feature>
<keyword evidence="10" id="KW-1185">Reference proteome</keyword>
<evidence type="ECO:0000256" key="1">
    <source>
        <dbReference type="ARBA" id="ARBA00004370"/>
    </source>
</evidence>
<feature type="domain" description="SMP-LTD" evidence="8">
    <location>
        <begin position="214"/>
        <end position="416"/>
    </location>
</feature>
<dbReference type="EMBL" id="JASJQH010008555">
    <property type="protein sequence ID" value="KAK9688086.1"/>
    <property type="molecule type" value="Genomic_DNA"/>
</dbReference>
<evidence type="ECO:0000259" key="8">
    <source>
        <dbReference type="PROSITE" id="PS51847"/>
    </source>
</evidence>
<keyword evidence="3" id="KW-0445">Lipid transport</keyword>
<evidence type="ECO:0000256" key="2">
    <source>
        <dbReference type="ARBA" id="ARBA00022448"/>
    </source>
</evidence>
<keyword evidence="2" id="KW-0813">Transport</keyword>
<accession>A0ABR2VPD8</accession>
<dbReference type="CDD" id="cd21676">
    <property type="entry name" value="SMP_Mug190"/>
    <property type="match status" value="1"/>
</dbReference>
<keyword evidence="7" id="KW-1133">Transmembrane helix</keyword>
<feature type="compositionally biased region" description="Polar residues" evidence="6">
    <location>
        <begin position="1"/>
        <end position="33"/>
    </location>
</feature>
<proteinExistence type="predicted"/>
<evidence type="ECO:0000256" key="7">
    <source>
        <dbReference type="SAM" id="Phobius"/>
    </source>
</evidence>
<dbReference type="InterPro" id="IPR031468">
    <property type="entry name" value="SMP_LBD"/>
</dbReference>
<keyword evidence="5 7" id="KW-0472">Membrane</keyword>
<keyword evidence="4" id="KW-0446">Lipid-binding</keyword>
<name>A0ABR2VPD8_9FUNG</name>
<dbReference type="Pfam" id="PF25669">
    <property type="entry name" value="SMP_MUG190-like"/>
    <property type="match status" value="1"/>
</dbReference>
<feature type="transmembrane region" description="Helical" evidence="7">
    <location>
        <begin position="166"/>
        <end position="186"/>
    </location>
</feature>
<comment type="subcellular location">
    <subcellularLocation>
        <location evidence="1">Membrane</location>
    </subcellularLocation>
</comment>
<dbReference type="PROSITE" id="PS51847">
    <property type="entry name" value="SMP"/>
    <property type="match status" value="1"/>
</dbReference>
<dbReference type="PANTHER" id="PTHR47348">
    <property type="entry name" value="MEIOTICALLY UP-REGULATED GENE 190 PROTEIN"/>
    <property type="match status" value="1"/>
</dbReference>
<dbReference type="Proteomes" id="UP001479436">
    <property type="component" value="Unassembled WGS sequence"/>
</dbReference>
<evidence type="ECO:0000256" key="4">
    <source>
        <dbReference type="ARBA" id="ARBA00023121"/>
    </source>
</evidence>
<evidence type="ECO:0000313" key="9">
    <source>
        <dbReference type="EMBL" id="KAK9688086.1"/>
    </source>
</evidence>
<protein>
    <recommendedName>
        <fullName evidence="8">SMP-LTD domain-containing protein</fullName>
    </recommendedName>
</protein>
<feature type="region of interest" description="Disordered" evidence="6">
    <location>
        <begin position="1"/>
        <end position="88"/>
    </location>
</feature>
<evidence type="ECO:0000256" key="5">
    <source>
        <dbReference type="ARBA" id="ARBA00023136"/>
    </source>
</evidence>
<organism evidence="9 10">
    <name type="scientific">Basidiobolus ranarum</name>
    <dbReference type="NCBI Taxonomy" id="34480"/>
    <lineage>
        <taxon>Eukaryota</taxon>
        <taxon>Fungi</taxon>
        <taxon>Fungi incertae sedis</taxon>
        <taxon>Zoopagomycota</taxon>
        <taxon>Entomophthoromycotina</taxon>
        <taxon>Basidiobolomycetes</taxon>
        <taxon>Basidiobolales</taxon>
        <taxon>Basidiobolaceae</taxon>
        <taxon>Basidiobolus</taxon>
    </lineage>
</organism>
<comment type="caution">
    <text evidence="9">The sequence shown here is derived from an EMBL/GenBank/DDBJ whole genome shotgun (WGS) entry which is preliminary data.</text>
</comment>
<evidence type="ECO:0000313" key="10">
    <source>
        <dbReference type="Proteomes" id="UP001479436"/>
    </source>
</evidence>
<reference evidence="9 10" key="1">
    <citation type="submission" date="2023-04" db="EMBL/GenBank/DDBJ databases">
        <title>Genome of Basidiobolus ranarum AG-B5.</title>
        <authorList>
            <person name="Stajich J.E."/>
            <person name="Carter-House D."/>
            <person name="Gryganskyi A."/>
        </authorList>
    </citation>
    <scope>NUCLEOTIDE SEQUENCE [LARGE SCALE GENOMIC DNA]</scope>
    <source>
        <strain evidence="9 10">AG-B5</strain>
    </source>
</reference>
<sequence>MIVTSNPIPNLEKNLNQEIPSNTLDNSFENVSELSPEPNNPLLYNSKERSLQEEFSLESKSPTNTHTDPTIRSPHIAPKLNNPTFTGDSDRILNGDGLKADGLLGDKVPVRAAVETNQGFKNDKSATFRPLPLKTPTPKQITASLEQNGTRVILGCGITCYICGCLFGTKILFIVVVIMFSCSWGYQQCIRQSRQGVEWMLERDRANDKLIQKRGESVEWINHVLGILWRSLEPSLFSALIDMMEDAMAEQLKTFARRVKIVEFDVGIQAPRLSNVRIFPSNAEGSEDMVYGEATFSFHAFPMDTHILGVPENRATPPHFTLELHTGINATIPVRAELLRCDGRVKFDIRTMSNAPFLQEGIFAFVSMPVIECAVRPLIQHFNLMKVPIFKGYIEDAIKATLAEMTQPKSLTLDLESFLTGDDVIHDTRSIGVIKVDIYEGANLADLDLGGD</sequence>
<evidence type="ECO:0000256" key="3">
    <source>
        <dbReference type="ARBA" id="ARBA00023055"/>
    </source>
</evidence>
<dbReference type="PANTHER" id="PTHR47348:SF3">
    <property type="entry name" value="MEIOTICALLY UP-REGULATED GENE 190 PROTEIN"/>
    <property type="match status" value="1"/>
</dbReference>
<keyword evidence="7" id="KW-0812">Transmembrane</keyword>
<evidence type="ECO:0000256" key="6">
    <source>
        <dbReference type="SAM" id="MobiDB-lite"/>
    </source>
</evidence>